<feature type="transmembrane region" description="Helical" evidence="8">
    <location>
        <begin position="14"/>
        <end position="34"/>
    </location>
</feature>
<comment type="caution">
    <text evidence="10">The sequence shown here is derived from an EMBL/GenBank/DDBJ whole genome shotgun (WGS) entry which is preliminary data.</text>
</comment>
<dbReference type="PANTHER" id="PTHR33908:SF11">
    <property type="entry name" value="MEMBRANE PROTEIN"/>
    <property type="match status" value="1"/>
</dbReference>
<keyword evidence="11" id="KW-1185">Reference proteome</keyword>
<sequence length="429" mass="48608">MFSLKSETPVIRRWVYTVMALVLLVHATSVLVLGDHFLLGSYEKRDNDDVKYVYAAQVLLQDHTLVYNSGDLPTNFIMPTIPVMLSGFIAILDRDAGVMAFRLLQCLMQSFSIYLLFILARSVFNSRVGLAAIILAACYIPDLFASGAILTESTFKVLLLLLLCSTIFAIRRKTAAAYVWVGIMLGLACYVKPQSALFPICLLILWLVHRYSWKDIVKYTAIVGVCSMALLSPWWIRNYVQFHEFIPFTKSTGNPMLLGALVKRGMPPKGFFEQYPEYKDNKLFGPNDTAQKIAAQRIIAYSFKHTPIAYTYWFTAGKTYYLFSAPFYSRPVPGLPRPAINVLHWLYVLAGFVGLVLLLALKRMKQMLPVLLPFLYYWFIHLPFITFGRYGYPLVSLLIIFAAAGIVLIAERRKRMSNGSRLPGALNQP</sequence>
<evidence type="ECO:0000259" key="9">
    <source>
        <dbReference type="Pfam" id="PF13231"/>
    </source>
</evidence>
<keyword evidence="6 8" id="KW-1133">Transmembrane helix</keyword>
<dbReference type="Pfam" id="PF13231">
    <property type="entry name" value="PMT_2"/>
    <property type="match status" value="1"/>
</dbReference>
<feature type="transmembrane region" description="Helical" evidence="8">
    <location>
        <begin position="177"/>
        <end position="207"/>
    </location>
</feature>
<evidence type="ECO:0000256" key="2">
    <source>
        <dbReference type="ARBA" id="ARBA00022475"/>
    </source>
</evidence>
<evidence type="ECO:0000256" key="7">
    <source>
        <dbReference type="ARBA" id="ARBA00023136"/>
    </source>
</evidence>
<accession>A0ABS7C555</accession>
<feature type="domain" description="Glycosyltransferase RgtA/B/C/D-like" evidence="9">
    <location>
        <begin position="79"/>
        <end position="236"/>
    </location>
</feature>
<feature type="transmembrane region" description="Helical" evidence="8">
    <location>
        <begin position="155"/>
        <end position="171"/>
    </location>
</feature>
<evidence type="ECO:0000256" key="3">
    <source>
        <dbReference type="ARBA" id="ARBA00022676"/>
    </source>
</evidence>
<keyword evidence="4" id="KW-0808">Transferase</keyword>
<keyword evidence="3" id="KW-0328">Glycosyltransferase</keyword>
<evidence type="ECO:0000256" key="5">
    <source>
        <dbReference type="ARBA" id="ARBA00022692"/>
    </source>
</evidence>
<proteinExistence type="predicted"/>
<dbReference type="EMBL" id="JAHZIK010000479">
    <property type="protein sequence ID" value="MBW7456009.1"/>
    <property type="molecule type" value="Genomic_DNA"/>
</dbReference>
<feature type="transmembrane region" description="Helical" evidence="8">
    <location>
        <begin position="104"/>
        <end position="124"/>
    </location>
</feature>
<comment type="subcellular location">
    <subcellularLocation>
        <location evidence="1">Cell membrane</location>
        <topology evidence="1">Multi-pass membrane protein</topology>
    </subcellularLocation>
</comment>
<name>A0ABS7C555_9BACL</name>
<organism evidence="10 11">
    <name type="scientific">Paenibacillus sepulcri</name>
    <dbReference type="NCBI Taxonomy" id="359917"/>
    <lineage>
        <taxon>Bacteria</taxon>
        <taxon>Bacillati</taxon>
        <taxon>Bacillota</taxon>
        <taxon>Bacilli</taxon>
        <taxon>Bacillales</taxon>
        <taxon>Paenibacillaceae</taxon>
        <taxon>Paenibacillus</taxon>
    </lineage>
</organism>
<dbReference type="InterPro" id="IPR038731">
    <property type="entry name" value="RgtA/B/C-like"/>
</dbReference>
<evidence type="ECO:0000256" key="8">
    <source>
        <dbReference type="SAM" id="Phobius"/>
    </source>
</evidence>
<dbReference type="Proteomes" id="UP001519887">
    <property type="component" value="Unassembled WGS sequence"/>
</dbReference>
<evidence type="ECO:0000256" key="1">
    <source>
        <dbReference type="ARBA" id="ARBA00004651"/>
    </source>
</evidence>
<feature type="transmembrane region" description="Helical" evidence="8">
    <location>
        <begin position="76"/>
        <end position="92"/>
    </location>
</feature>
<protein>
    <submittedName>
        <fullName evidence="10">Glycosyltransferase family 39 protein</fullName>
    </submittedName>
</protein>
<evidence type="ECO:0000256" key="6">
    <source>
        <dbReference type="ARBA" id="ARBA00022989"/>
    </source>
</evidence>
<reference evidence="10 11" key="1">
    <citation type="submission" date="2021-07" db="EMBL/GenBank/DDBJ databases">
        <title>Paenibacillus radiodurans sp. nov., isolated from the southeastern edge of Tengger Desert.</title>
        <authorList>
            <person name="Zhang G."/>
        </authorList>
    </citation>
    <scope>NUCLEOTIDE SEQUENCE [LARGE SCALE GENOMIC DNA]</scope>
    <source>
        <strain evidence="10 11">CCM 7311</strain>
    </source>
</reference>
<evidence type="ECO:0000313" key="11">
    <source>
        <dbReference type="Proteomes" id="UP001519887"/>
    </source>
</evidence>
<evidence type="ECO:0000256" key="4">
    <source>
        <dbReference type="ARBA" id="ARBA00022679"/>
    </source>
</evidence>
<dbReference type="RefSeq" id="WP_210038236.1">
    <property type="nucleotide sequence ID" value="NZ_JBHLVU010000022.1"/>
</dbReference>
<dbReference type="PANTHER" id="PTHR33908">
    <property type="entry name" value="MANNOSYLTRANSFERASE YKCB-RELATED"/>
    <property type="match status" value="1"/>
</dbReference>
<keyword evidence="7 8" id="KW-0472">Membrane</keyword>
<evidence type="ECO:0000313" key="10">
    <source>
        <dbReference type="EMBL" id="MBW7456009.1"/>
    </source>
</evidence>
<keyword evidence="5 8" id="KW-0812">Transmembrane</keyword>
<feature type="transmembrane region" description="Helical" evidence="8">
    <location>
        <begin position="342"/>
        <end position="361"/>
    </location>
</feature>
<feature type="transmembrane region" description="Helical" evidence="8">
    <location>
        <begin position="219"/>
        <end position="236"/>
    </location>
</feature>
<dbReference type="InterPro" id="IPR050297">
    <property type="entry name" value="LipidA_mod_glycosyltrf_83"/>
</dbReference>
<gene>
    <name evidence="10" type="ORF">K0U00_18430</name>
</gene>
<feature type="transmembrane region" description="Helical" evidence="8">
    <location>
        <begin position="368"/>
        <end position="385"/>
    </location>
</feature>
<keyword evidence="2" id="KW-1003">Cell membrane</keyword>
<feature type="transmembrane region" description="Helical" evidence="8">
    <location>
        <begin position="391"/>
        <end position="410"/>
    </location>
</feature>